<sequence>MEGAPFFLRPISFRREALVAFPAASLGVKGAGGKNVSSRPSVINIGAIFTFNSAIGKVAKAAIETAVEDVNQNNSILAGTRLNLIMMDSDCRGFLGILGALQMVQKDVAAIIGPQSSGIAHVISHVANELHLPLVSFAATDPTLASLQYPYFLRATQDDYFQMNAIADFLAYNGWREVIAIFVDDDYGRGGISALGDALAKKRAKISYKASFPPNSSKSSMTDLLVSVNLMESRVYVVHVNPDSGLTIFSVAQHIGMMDNGYVWISTDWLATVVDSSEPANLDIMNLLQGVIAFRHHTPDSSLKKGFLSRWNNALRKGNVNSSLNSYGLYAYDAVWLVAHAIDEFLNEGLTVSFTADPKLHAYNGSTLDLSVLHVFQGGERLLQILLSSSFVGLSGQIQFDSDKHLIHPAFDILNIIGTGSRNIGYWSNYSGLSVIAPEVLYEKPLNISTGNPQLHSVIWPGQTTTKPKGWVFPNNGKPLRIGVPYRASFKEFISTENGPEKVKGYCIDVFKAAVNLLPYPVPYTFELFGDGSSNPSYSQLVYKVAQNDFDAAVGDISIVTNRTRIVDFTQPYIESGLVIIAPVREIKSNAWAFMKPFTTRMWCVTEVAMETPS</sequence>
<evidence type="ECO:0000256" key="9">
    <source>
        <dbReference type="ARBA" id="ARBA00023286"/>
    </source>
</evidence>
<dbReference type="PRINTS" id="PR01176">
    <property type="entry name" value="GABABRECEPTR"/>
</dbReference>
<dbReference type="InterPro" id="IPR001828">
    <property type="entry name" value="ANF_lig-bd_rcpt"/>
</dbReference>
<evidence type="ECO:0000256" key="7">
    <source>
        <dbReference type="ARBA" id="ARBA00023170"/>
    </source>
</evidence>
<evidence type="ECO:0000313" key="12">
    <source>
        <dbReference type="EMBL" id="MQL85730.1"/>
    </source>
</evidence>
<keyword evidence="6" id="KW-0472">Membrane</keyword>
<evidence type="ECO:0000256" key="8">
    <source>
        <dbReference type="ARBA" id="ARBA00023180"/>
    </source>
</evidence>
<keyword evidence="2" id="KW-0813">Transport</keyword>
<dbReference type="InterPro" id="IPR028082">
    <property type="entry name" value="Peripla_BP_I"/>
</dbReference>
<dbReference type="Proteomes" id="UP000652761">
    <property type="component" value="Unassembled WGS sequence"/>
</dbReference>
<evidence type="ECO:0000313" key="13">
    <source>
        <dbReference type="Proteomes" id="UP000652761"/>
    </source>
</evidence>
<evidence type="ECO:0000256" key="10">
    <source>
        <dbReference type="ARBA" id="ARBA00023303"/>
    </source>
</evidence>
<keyword evidence="8" id="KW-0325">Glycoprotein</keyword>
<organism evidence="12 13">
    <name type="scientific">Colocasia esculenta</name>
    <name type="common">Wild taro</name>
    <name type="synonym">Arum esculentum</name>
    <dbReference type="NCBI Taxonomy" id="4460"/>
    <lineage>
        <taxon>Eukaryota</taxon>
        <taxon>Viridiplantae</taxon>
        <taxon>Streptophyta</taxon>
        <taxon>Embryophyta</taxon>
        <taxon>Tracheophyta</taxon>
        <taxon>Spermatophyta</taxon>
        <taxon>Magnoliopsida</taxon>
        <taxon>Liliopsida</taxon>
        <taxon>Araceae</taxon>
        <taxon>Aroideae</taxon>
        <taxon>Colocasieae</taxon>
        <taxon>Colocasia</taxon>
    </lineage>
</organism>
<dbReference type="InterPro" id="IPR019594">
    <property type="entry name" value="Glu/Gly-bd"/>
</dbReference>
<evidence type="ECO:0000259" key="11">
    <source>
        <dbReference type="SMART" id="SM00079"/>
    </source>
</evidence>
<dbReference type="Gene3D" id="3.40.50.2300">
    <property type="match status" value="2"/>
</dbReference>
<dbReference type="EMBL" id="NMUH01000847">
    <property type="protein sequence ID" value="MQL85730.1"/>
    <property type="molecule type" value="Genomic_DNA"/>
</dbReference>
<keyword evidence="4" id="KW-1133">Transmembrane helix</keyword>
<keyword evidence="10" id="KW-0407">Ion channel</keyword>
<accession>A0A843UVN2</accession>
<dbReference type="PANTHER" id="PTHR34836">
    <property type="entry name" value="OS06G0188250 PROTEIN"/>
    <property type="match status" value="1"/>
</dbReference>
<dbReference type="FunFam" id="3.40.190.10:FF:000054">
    <property type="entry name" value="Glutamate receptor"/>
    <property type="match status" value="1"/>
</dbReference>
<feature type="domain" description="Ionotropic glutamate receptor C-terminal" evidence="11">
    <location>
        <begin position="481"/>
        <end position="613"/>
    </location>
</feature>
<dbReference type="FunFam" id="3.40.50.2300:FF:000081">
    <property type="entry name" value="Glutamate receptor"/>
    <property type="match status" value="1"/>
</dbReference>
<dbReference type="InterPro" id="IPR015683">
    <property type="entry name" value="Ionotropic_Glu_rcpt"/>
</dbReference>
<evidence type="ECO:0000256" key="3">
    <source>
        <dbReference type="ARBA" id="ARBA00022692"/>
    </source>
</evidence>
<dbReference type="InterPro" id="IPR044440">
    <property type="entry name" value="GABAb_receptor_plant_PBP1"/>
</dbReference>
<evidence type="ECO:0000256" key="2">
    <source>
        <dbReference type="ARBA" id="ARBA00022448"/>
    </source>
</evidence>
<dbReference type="GO" id="GO:0016020">
    <property type="term" value="C:membrane"/>
    <property type="evidence" value="ECO:0007669"/>
    <property type="project" value="UniProtKB-SubCell"/>
</dbReference>
<dbReference type="SUPFAM" id="SSF53822">
    <property type="entry name" value="Periplasmic binding protein-like I"/>
    <property type="match status" value="1"/>
</dbReference>
<evidence type="ECO:0000256" key="5">
    <source>
        <dbReference type="ARBA" id="ARBA00023065"/>
    </source>
</evidence>
<dbReference type="Pfam" id="PF10613">
    <property type="entry name" value="Lig_chan-Glu_bd"/>
    <property type="match status" value="1"/>
</dbReference>
<comment type="subcellular location">
    <subcellularLocation>
        <location evidence="1">Membrane</location>
        <topology evidence="1">Multi-pass membrane protein</topology>
    </subcellularLocation>
</comment>
<proteinExistence type="predicted"/>
<dbReference type="CDD" id="cd19990">
    <property type="entry name" value="PBP1_GABAb_receptor_plant"/>
    <property type="match status" value="1"/>
</dbReference>
<dbReference type="Pfam" id="PF01094">
    <property type="entry name" value="ANF_receptor"/>
    <property type="match status" value="1"/>
</dbReference>
<gene>
    <name evidence="12" type="ORF">Taro_018253</name>
</gene>
<dbReference type="AlphaFoldDB" id="A0A843UVN2"/>
<keyword evidence="13" id="KW-1185">Reference proteome</keyword>
<evidence type="ECO:0000256" key="6">
    <source>
        <dbReference type="ARBA" id="ARBA00023136"/>
    </source>
</evidence>
<keyword evidence="3" id="KW-0812">Transmembrane</keyword>
<evidence type="ECO:0000256" key="1">
    <source>
        <dbReference type="ARBA" id="ARBA00004141"/>
    </source>
</evidence>
<dbReference type="Gene3D" id="3.40.190.10">
    <property type="entry name" value="Periplasmic binding protein-like II"/>
    <property type="match status" value="1"/>
</dbReference>
<dbReference type="GO" id="GO:0015276">
    <property type="term" value="F:ligand-gated monoatomic ion channel activity"/>
    <property type="evidence" value="ECO:0007669"/>
    <property type="project" value="InterPro"/>
</dbReference>
<keyword evidence="9" id="KW-1071">Ligand-gated ion channel</keyword>
<keyword evidence="5" id="KW-0406">Ion transport</keyword>
<evidence type="ECO:0000256" key="4">
    <source>
        <dbReference type="ARBA" id="ARBA00022989"/>
    </source>
</evidence>
<name>A0A843UVN2_COLES</name>
<dbReference type="InterPro" id="IPR001320">
    <property type="entry name" value="Iontro_rcpt_C"/>
</dbReference>
<comment type="caution">
    <text evidence="12">The sequence shown here is derived from an EMBL/GenBank/DDBJ whole genome shotgun (WGS) entry which is preliminary data.</text>
</comment>
<protein>
    <recommendedName>
        <fullName evidence="11">Ionotropic glutamate receptor C-terminal domain-containing protein</fullName>
    </recommendedName>
</protein>
<dbReference type="SMART" id="SM00079">
    <property type="entry name" value="PBPe"/>
    <property type="match status" value="1"/>
</dbReference>
<dbReference type="SUPFAM" id="SSF53850">
    <property type="entry name" value="Periplasmic binding protein-like II"/>
    <property type="match status" value="1"/>
</dbReference>
<reference evidence="12" key="1">
    <citation type="submission" date="2017-07" db="EMBL/GenBank/DDBJ databases">
        <title>Taro Niue Genome Assembly and Annotation.</title>
        <authorList>
            <person name="Atibalentja N."/>
            <person name="Keating K."/>
            <person name="Fields C.J."/>
        </authorList>
    </citation>
    <scope>NUCLEOTIDE SEQUENCE</scope>
    <source>
        <strain evidence="12">Niue_2</strain>
        <tissue evidence="12">Leaf</tissue>
    </source>
</reference>
<dbReference type="OrthoDB" id="5984008at2759"/>
<keyword evidence="7" id="KW-0675">Receptor</keyword>
<dbReference type="PANTHER" id="PTHR34836:SF7">
    <property type="entry name" value="RECEPTOR LIGAND BINDING REGION DOMAIN-CONTAINING PROTEIN"/>
    <property type="match status" value="1"/>
</dbReference>